<protein>
    <submittedName>
        <fullName evidence="2">Uncharacterized protein</fullName>
    </submittedName>
</protein>
<dbReference type="AlphaFoldDB" id="A0A9W9HMJ8"/>
<proteinExistence type="predicted"/>
<comment type="caution">
    <text evidence="2">The sequence shown here is derived from an EMBL/GenBank/DDBJ whole genome shotgun (WGS) entry which is preliminary data.</text>
</comment>
<evidence type="ECO:0000256" key="1">
    <source>
        <dbReference type="SAM" id="MobiDB-lite"/>
    </source>
</evidence>
<reference evidence="2" key="1">
    <citation type="submission" date="2022-11" db="EMBL/GenBank/DDBJ databases">
        <authorList>
            <person name="Petersen C."/>
        </authorList>
    </citation>
    <scope>NUCLEOTIDE SEQUENCE</scope>
    <source>
        <strain evidence="2">IBT 21917</strain>
    </source>
</reference>
<organism evidence="2 3">
    <name type="scientific">Penicillium capsulatum</name>
    <dbReference type="NCBI Taxonomy" id="69766"/>
    <lineage>
        <taxon>Eukaryota</taxon>
        <taxon>Fungi</taxon>
        <taxon>Dikarya</taxon>
        <taxon>Ascomycota</taxon>
        <taxon>Pezizomycotina</taxon>
        <taxon>Eurotiomycetes</taxon>
        <taxon>Eurotiomycetidae</taxon>
        <taxon>Eurotiales</taxon>
        <taxon>Aspergillaceae</taxon>
        <taxon>Penicillium</taxon>
    </lineage>
</organism>
<accession>A0A9W9HMJ8</accession>
<gene>
    <name evidence="2" type="ORF">N7492_010502</name>
</gene>
<evidence type="ECO:0000313" key="3">
    <source>
        <dbReference type="Proteomes" id="UP001146351"/>
    </source>
</evidence>
<dbReference type="Proteomes" id="UP001146351">
    <property type="component" value="Unassembled WGS sequence"/>
</dbReference>
<dbReference type="EMBL" id="JAPQKO010000008">
    <property type="protein sequence ID" value="KAJ5152207.1"/>
    <property type="molecule type" value="Genomic_DNA"/>
</dbReference>
<name>A0A9W9HMJ8_9EURO</name>
<sequence>MPSAVQSLTRDRAITLLYKLILALRSRWDGGPQDGHQEEWPASDSRVAKAGNLEDAVHGVMRQWDIESQQKAYRRKQALKWRLQQQADKDTVDRKKQQRQLEGYRNVQQWRWDRTGQHPTQEASRNTREESERQAKVETWDGLYREQQNLQKQETRRKRTRAAAMKAWKEAIETVLEQQQDRQNMPEVIQNFIEERLRYIENNPPPKLRINAHMTQARLRLKLVEWEGLEPSLSNLTTILRREVRGLWREVEPTIDEQASRALELQQNSPGVDHHVWQFLRENLYFQDWLEQEILERLRRSDPWLSPVVREFTQEAQRQWASIEGTIRDIVQNLWRFLYQRHGGHIQQ</sequence>
<evidence type="ECO:0000313" key="2">
    <source>
        <dbReference type="EMBL" id="KAJ5152207.1"/>
    </source>
</evidence>
<feature type="region of interest" description="Disordered" evidence="1">
    <location>
        <begin position="110"/>
        <end position="136"/>
    </location>
</feature>
<feature type="compositionally biased region" description="Basic and acidic residues" evidence="1">
    <location>
        <begin position="125"/>
        <end position="136"/>
    </location>
</feature>
<reference evidence="2" key="2">
    <citation type="journal article" date="2023" name="IMA Fungus">
        <title>Comparative genomic study of the Penicillium genus elucidates a diverse pangenome and 15 lateral gene transfer events.</title>
        <authorList>
            <person name="Petersen C."/>
            <person name="Sorensen T."/>
            <person name="Nielsen M.R."/>
            <person name="Sondergaard T.E."/>
            <person name="Sorensen J.L."/>
            <person name="Fitzpatrick D.A."/>
            <person name="Frisvad J.C."/>
            <person name="Nielsen K.L."/>
        </authorList>
    </citation>
    <scope>NUCLEOTIDE SEQUENCE</scope>
    <source>
        <strain evidence="2">IBT 21917</strain>
    </source>
</reference>
<keyword evidence="3" id="KW-1185">Reference proteome</keyword>